<dbReference type="CDD" id="cd01174">
    <property type="entry name" value="ribokinase"/>
    <property type="match status" value="1"/>
</dbReference>
<gene>
    <name evidence="12" type="primary">rbsK</name>
    <name evidence="14" type="ORF">BBD41_01065</name>
</gene>
<comment type="caution">
    <text evidence="12">Lacks conserved residue(s) required for the propagation of feature annotation.</text>
</comment>
<evidence type="ECO:0000313" key="14">
    <source>
        <dbReference type="EMBL" id="ANY71288.1"/>
    </source>
</evidence>
<comment type="pathway">
    <text evidence="12">Carbohydrate metabolism; D-ribose degradation; D-ribose 5-phosphate from beta-D-ribopyranose: step 2/2.</text>
</comment>
<comment type="similarity">
    <text evidence="12">Belongs to the carbohydrate kinase PfkB family. Ribokinase subfamily.</text>
</comment>
<evidence type="ECO:0000256" key="9">
    <source>
        <dbReference type="ARBA" id="ARBA00022842"/>
    </source>
</evidence>
<comment type="catalytic activity">
    <reaction evidence="12">
        <text>D-ribose + ATP = D-ribose 5-phosphate + ADP + H(+)</text>
        <dbReference type="Rhea" id="RHEA:13697"/>
        <dbReference type="ChEBI" id="CHEBI:15378"/>
        <dbReference type="ChEBI" id="CHEBI:30616"/>
        <dbReference type="ChEBI" id="CHEBI:47013"/>
        <dbReference type="ChEBI" id="CHEBI:78346"/>
        <dbReference type="ChEBI" id="CHEBI:456216"/>
        <dbReference type="EC" id="2.7.1.15"/>
    </reaction>
</comment>
<comment type="activity regulation">
    <text evidence="12">Activated by a monovalent cation that binds near, but not in, the active site. The most likely occupant of the site in vivo is potassium. Ion binding induces a conformational change that may alter substrate affinity.</text>
</comment>
<dbReference type="EC" id="2.7.1.15" evidence="2 12"/>
<dbReference type="AlphaFoldDB" id="A0A1B2DU99"/>
<comment type="subunit">
    <text evidence="12">Homodimer.</text>
</comment>
<evidence type="ECO:0000259" key="13">
    <source>
        <dbReference type="Pfam" id="PF00294"/>
    </source>
</evidence>
<feature type="binding site" evidence="12">
    <location>
        <position position="289"/>
    </location>
    <ligand>
        <name>K(+)</name>
        <dbReference type="ChEBI" id="CHEBI:29103"/>
    </ligand>
</feature>
<feature type="binding site" evidence="12">
    <location>
        <begin position="14"/>
        <end position="16"/>
    </location>
    <ligand>
        <name>substrate</name>
    </ligand>
</feature>
<keyword evidence="12" id="KW-0963">Cytoplasm</keyword>
<keyword evidence="5 12" id="KW-0479">Metal-binding</keyword>
<feature type="binding site" evidence="12">
    <location>
        <begin position="253"/>
        <end position="254"/>
    </location>
    <ligand>
        <name>ATP</name>
        <dbReference type="ChEBI" id="CHEBI:30616"/>
    </ligand>
</feature>
<dbReference type="GO" id="GO:0046872">
    <property type="term" value="F:metal ion binding"/>
    <property type="evidence" value="ECO:0007669"/>
    <property type="project" value="UniProtKB-KW"/>
</dbReference>
<keyword evidence="9 12" id="KW-0460">Magnesium</keyword>
<keyword evidence="11 12" id="KW-0119">Carbohydrate metabolism</keyword>
<keyword evidence="8 12" id="KW-0067">ATP-binding</keyword>
<evidence type="ECO:0000256" key="5">
    <source>
        <dbReference type="ARBA" id="ARBA00022723"/>
    </source>
</evidence>
<dbReference type="RefSeq" id="WP_099476423.1">
    <property type="nucleotide sequence ID" value="NZ_CP016809.1"/>
</dbReference>
<feature type="domain" description="Carbohydrate kinase PfkB" evidence="13">
    <location>
        <begin position="6"/>
        <end position="295"/>
    </location>
</feature>
<feature type="binding site" evidence="12">
    <location>
        <position position="250"/>
    </location>
    <ligand>
        <name>K(+)</name>
        <dbReference type="ChEBI" id="CHEBI:29103"/>
    </ligand>
</feature>
<evidence type="ECO:0000256" key="10">
    <source>
        <dbReference type="ARBA" id="ARBA00022958"/>
    </source>
</evidence>
<dbReference type="SUPFAM" id="SSF53613">
    <property type="entry name" value="Ribokinase-like"/>
    <property type="match status" value="1"/>
</dbReference>
<dbReference type="GO" id="GO:0004747">
    <property type="term" value="F:ribokinase activity"/>
    <property type="evidence" value="ECO:0007669"/>
    <property type="project" value="UniProtKB-UniRule"/>
</dbReference>
<feature type="binding site" evidence="12">
    <location>
        <position position="284"/>
    </location>
    <ligand>
        <name>K(+)</name>
        <dbReference type="ChEBI" id="CHEBI:29103"/>
    </ligand>
</feature>
<evidence type="ECO:0000256" key="8">
    <source>
        <dbReference type="ARBA" id="ARBA00022840"/>
    </source>
</evidence>
<keyword evidence="4 12" id="KW-0808">Transferase</keyword>
<dbReference type="PANTHER" id="PTHR10584">
    <property type="entry name" value="SUGAR KINASE"/>
    <property type="match status" value="1"/>
</dbReference>
<sequence>MKKNYDILVVGSINMDVIVNTDRYPAYGDTVFCNSINMTPGGKGANQAVTAAQLNKKTALIGAVGKDSAGSQLLRNLEVKSVDVSHVLEVETSGTGTFVAMIDVRGENTMVGTKGANDHILRKDIEQIFDQLDAKILLVQMETSKESILAAMQEARKRKMFVILDPAPADGIFEEAFQYADLILPNKQETKAITGIDVVDRETALQAAIKLKEMGIPQSVVKMAENGSLVYHNDTPTYIEAIKVQAVDTVGAGDCFAGALASSLLETNDLVEAVKFASVAAGIKVSRSGGQDAIPSLQEVLSYRSTC</sequence>
<reference evidence="14" key="1">
    <citation type="submission" date="2016-08" db="EMBL/GenBank/DDBJ databases">
        <title>Complete Genome Seqeunce of Paenibacillus sp. nov. IHBB 9852 from high altitute lake of Indian trans-Himalayas.</title>
        <authorList>
            <person name="Kiran S."/>
            <person name="Swarnkar M.K."/>
            <person name="Rana A."/>
            <person name="Tewari R."/>
            <person name="Gulati A."/>
        </authorList>
    </citation>
    <scope>NUCLEOTIDE SEQUENCE [LARGE SCALE GENOMIC DNA]</scope>
    <source>
        <strain evidence="14">IHBB 9852</strain>
    </source>
</reference>
<dbReference type="Gene3D" id="3.40.1190.20">
    <property type="match status" value="1"/>
</dbReference>
<dbReference type="Pfam" id="PF00294">
    <property type="entry name" value="PfkB"/>
    <property type="match status" value="1"/>
</dbReference>
<evidence type="ECO:0000256" key="3">
    <source>
        <dbReference type="ARBA" id="ARBA00016943"/>
    </source>
</evidence>
<dbReference type="InterPro" id="IPR029056">
    <property type="entry name" value="Ribokinase-like"/>
</dbReference>
<dbReference type="PANTHER" id="PTHR10584:SF166">
    <property type="entry name" value="RIBOKINASE"/>
    <property type="match status" value="1"/>
</dbReference>
<dbReference type="UniPathway" id="UPA00916">
    <property type="reaction ID" value="UER00889"/>
</dbReference>
<evidence type="ECO:0000256" key="2">
    <source>
        <dbReference type="ARBA" id="ARBA00012035"/>
    </source>
</evidence>
<evidence type="ECO:0000256" key="6">
    <source>
        <dbReference type="ARBA" id="ARBA00022741"/>
    </source>
</evidence>
<organism evidence="14">
    <name type="scientific">Paenibacillus ihbetae</name>
    <dbReference type="NCBI Taxonomy" id="1870820"/>
    <lineage>
        <taxon>Bacteria</taxon>
        <taxon>Bacillati</taxon>
        <taxon>Bacillota</taxon>
        <taxon>Bacilli</taxon>
        <taxon>Bacillales</taxon>
        <taxon>Paenibacillaceae</taxon>
        <taxon>Paenibacillus</taxon>
    </lineage>
</organism>
<evidence type="ECO:0000256" key="11">
    <source>
        <dbReference type="ARBA" id="ARBA00023277"/>
    </source>
</evidence>
<feature type="active site" description="Proton acceptor" evidence="12">
    <location>
        <position position="254"/>
    </location>
</feature>
<keyword evidence="7 12" id="KW-0418">Kinase</keyword>
<evidence type="ECO:0000256" key="1">
    <source>
        <dbReference type="ARBA" id="ARBA00005380"/>
    </source>
</evidence>
<dbReference type="KEGG" id="pib:BBD41_01065"/>
<comment type="similarity">
    <text evidence="1">Belongs to the carbohydrate kinase pfkB family.</text>
</comment>
<dbReference type="PRINTS" id="PR00990">
    <property type="entry name" value="RIBOKINASE"/>
</dbReference>
<dbReference type="PROSITE" id="PS00584">
    <property type="entry name" value="PFKB_KINASES_2"/>
    <property type="match status" value="1"/>
</dbReference>
<name>A0A1B2DU99_9BACL</name>
<evidence type="ECO:0000256" key="4">
    <source>
        <dbReference type="ARBA" id="ARBA00022679"/>
    </source>
</evidence>
<protein>
    <recommendedName>
        <fullName evidence="3 12">Ribokinase</fullName>
        <shortName evidence="12">RK</shortName>
        <ecNumber evidence="2 12">2.7.1.15</ecNumber>
    </recommendedName>
</protein>
<comment type="subcellular location">
    <subcellularLocation>
        <location evidence="12">Cytoplasm</location>
    </subcellularLocation>
</comment>
<dbReference type="GO" id="GO:0005737">
    <property type="term" value="C:cytoplasm"/>
    <property type="evidence" value="ECO:0007669"/>
    <property type="project" value="UniProtKB-SubCell"/>
</dbReference>
<proteinExistence type="inferred from homology"/>
<feature type="binding site" evidence="12">
    <location>
        <position position="248"/>
    </location>
    <ligand>
        <name>K(+)</name>
        <dbReference type="ChEBI" id="CHEBI:29103"/>
    </ligand>
</feature>
<comment type="function">
    <text evidence="12">Catalyzes the phosphorylation of ribose at O-5 in a reaction requiring ATP and magnesium. The resulting D-ribose-5-phosphate can then be used either for sythesis of nucleotides, histidine, and tryptophan, or as a component of the pentose phosphate pathway.</text>
</comment>
<dbReference type="GO" id="GO:0019303">
    <property type="term" value="P:D-ribose catabolic process"/>
    <property type="evidence" value="ECO:0007669"/>
    <property type="project" value="UniProtKB-UniRule"/>
</dbReference>
<dbReference type="InterPro" id="IPR002139">
    <property type="entry name" value="Ribo/fructo_kinase"/>
</dbReference>
<evidence type="ECO:0000256" key="7">
    <source>
        <dbReference type="ARBA" id="ARBA00022777"/>
    </source>
</evidence>
<dbReference type="HAMAP" id="MF_01987">
    <property type="entry name" value="Ribokinase"/>
    <property type="match status" value="1"/>
</dbReference>
<dbReference type="InterPro" id="IPR002173">
    <property type="entry name" value="Carboh/pur_kinase_PfkB_CS"/>
</dbReference>
<feature type="binding site" evidence="12">
    <location>
        <position position="142"/>
    </location>
    <ligand>
        <name>substrate</name>
    </ligand>
</feature>
<feature type="binding site" evidence="12">
    <location>
        <position position="254"/>
    </location>
    <ligand>
        <name>substrate</name>
    </ligand>
</feature>
<feature type="binding site" evidence="12">
    <location>
        <position position="287"/>
    </location>
    <ligand>
        <name>K(+)</name>
        <dbReference type="ChEBI" id="CHEBI:29103"/>
    </ligand>
</feature>
<dbReference type="EMBL" id="CP016809">
    <property type="protein sequence ID" value="ANY71288.1"/>
    <property type="molecule type" value="Genomic_DNA"/>
</dbReference>
<keyword evidence="6 12" id="KW-0547">Nucleotide-binding</keyword>
<evidence type="ECO:0000256" key="12">
    <source>
        <dbReference type="HAMAP-Rule" id="MF_01987"/>
    </source>
</evidence>
<accession>A0A1B2DU99</accession>
<dbReference type="InterPro" id="IPR011877">
    <property type="entry name" value="Ribokinase"/>
</dbReference>
<feature type="binding site" evidence="12">
    <location>
        <position position="186"/>
    </location>
    <ligand>
        <name>ATP</name>
        <dbReference type="ChEBI" id="CHEBI:30616"/>
    </ligand>
</feature>
<keyword evidence="10 12" id="KW-0630">Potassium</keyword>
<dbReference type="GO" id="GO:0005524">
    <property type="term" value="F:ATP binding"/>
    <property type="evidence" value="ECO:0007669"/>
    <property type="project" value="UniProtKB-UniRule"/>
</dbReference>
<feature type="binding site" evidence="12">
    <location>
        <begin position="42"/>
        <end position="46"/>
    </location>
    <ligand>
        <name>substrate</name>
    </ligand>
</feature>
<dbReference type="InterPro" id="IPR011611">
    <property type="entry name" value="PfkB_dom"/>
</dbReference>
<comment type="cofactor">
    <cofactor evidence="12">
        <name>Mg(2+)</name>
        <dbReference type="ChEBI" id="CHEBI:18420"/>
    </cofactor>
    <text evidence="12">Requires a divalent cation, most likely magnesium in vivo, as an electrophilic catalyst to aid phosphoryl group transfer. It is the chelate of the metal and the nucleotide that is the actual substrate.</text>
</comment>